<feature type="active site" description="Proton acceptor" evidence="16">
    <location>
        <position position="99"/>
    </location>
</feature>
<feature type="binding site" evidence="16">
    <location>
        <position position="122"/>
    </location>
    <ligand>
        <name>ATP</name>
        <dbReference type="ChEBI" id="CHEBI:30616"/>
    </ligand>
</feature>
<keyword evidence="12 16" id="KW-0630">Potassium</keyword>
<evidence type="ECO:0000256" key="4">
    <source>
        <dbReference type="ARBA" id="ARBA00005225"/>
    </source>
</evidence>
<dbReference type="CDD" id="cd24015">
    <property type="entry name" value="ASKHA_NBD_PanK-III"/>
    <property type="match status" value="1"/>
</dbReference>
<evidence type="ECO:0000256" key="2">
    <source>
        <dbReference type="ARBA" id="ARBA00001958"/>
    </source>
</evidence>
<comment type="subcellular location">
    <subcellularLocation>
        <location evidence="3 16">Cytoplasm</location>
    </subcellularLocation>
</comment>
<dbReference type="HAMAP" id="MF_01274">
    <property type="entry name" value="Pantothen_kinase_3"/>
    <property type="match status" value="1"/>
</dbReference>
<reference evidence="17 18" key="1">
    <citation type="submission" date="2020-02" db="EMBL/GenBank/DDBJ databases">
        <title>Nitrogenibacter mangrovi gen. nov., sp. nov. isolated from mangrove sediment, a denitrifying betaproteobacterium.</title>
        <authorList>
            <person name="Liao H."/>
            <person name="Tian Y."/>
        </authorList>
    </citation>
    <scope>NUCLEOTIDE SEQUENCE [LARGE SCALE GENOMIC DNA]</scope>
    <source>
        <strain evidence="17 18">M9-3-2</strain>
    </source>
</reference>
<dbReference type="Gene3D" id="3.30.420.40">
    <property type="match status" value="2"/>
</dbReference>
<comment type="catalytic activity">
    <reaction evidence="1 16">
        <text>(R)-pantothenate + ATP = (R)-4'-phosphopantothenate + ADP + H(+)</text>
        <dbReference type="Rhea" id="RHEA:16373"/>
        <dbReference type="ChEBI" id="CHEBI:10986"/>
        <dbReference type="ChEBI" id="CHEBI:15378"/>
        <dbReference type="ChEBI" id="CHEBI:29032"/>
        <dbReference type="ChEBI" id="CHEBI:30616"/>
        <dbReference type="ChEBI" id="CHEBI:456216"/>
        <dbReference type="EC" id="2.7.1.33"/>
    </reaction>
</comment>
<sequence length="242" mass="25328">MKLLLDAGNSRLKWGLIDHDAWVAQGAFSHDEPWDLGAVLPPVGGLDAAFGVNVAGEGVAARVTEALRSWTVPLRWWTPEAACCGVRNGYDDPAQLGADRWAALVGAWHLQQGAALVVTAGTATTIDVLMGDGRFAGGLIVPGVELMKRALAGNTAQLPLVEGSMARLPTRTADAIHMGCLHAQAGAIERMFRYLSGESGAVCLINGGAAPMVMPLLGIPCRLVDNLVLEGVRVAGCARGFR</sequence>
<comment type="cofactor">
    <cofactor evidence="16">
        <name>NH4(+)</name>
        <dbReference type="ChEBI" id="CHEBI:28938"/>
    </cofactor>
    <cofactor evidence="16">
        <name>K(+)</name>
        <dbReference type="ChEBI" id="CHEBI:29103"/>
    </cofactor>
    <text evidence="16">A monovalent cation. Ammonium or potassium.</text>
</comment>
<dbReference type="GO" id="GO:0004594">
    <property type="term" value="F:pantothenate kinase activity"/>
    <property type="evidence" value="ECO:0007669"/>
    <property type="project" value="UniProtKB-UniRule"/>
</dbReference>
<evidence type="ECO:0000256" key="10">
    <source>
        <dbReference type="ARBA" id="ARBA00022777"/>
    </source>
</evidence>
<dbReference type="EMBL" id="CP048836">
    <property type="protein sequence ID" value="QID18863.1"/>
    <property type="molecule type" value="Genomic_DNA"/>
</dbReference>
<dbReference type="GO" id="GO:0005737">
    <property type="term" value="C:cytoplasm"/>
    <property type="evidence" value="ECO:0007669"/>
    <property type="project" value="UniProtKB-SubCell"/>
</dbReference>
<dbReference type="GO" id="GO:0015937">
    <property type="term" value="P:coenzyme A biosynthetic process"/>
    <property type="evidence" value="ECO:0007669"/>
    <property type="project" value="UniProtKB-UniRule"/>
</dbReference>
<evidence type="ECO:0000256" key="3">
    <source>
        <dbReference type="ARBA" id="ARBA00004496"/>
    </source>
</evidence>
<comment type="subunit">
    <text evidence="5 16">Homodimer.</text>
</comment>
<evidence type="ECO:0000313" key="18">
    <source>
        <dbReference type="Proteomes" id="UP000501991"/>
    </source>
</evidence>
<evidence type="ECO:0000256" key="13">
    <source>
        <dbReference type="ARBA" id="ARBA00022993"/>
    </source>
</evidence>
<evidence type="ECO:0000256" key="11">
    <source>
        <dbReference type="ARBA" id="ARBA00022840"/>
    </source>
</evidence>
<keyword evidence="9 16" id="KW-0547">Nucleotide-binding</keyword>
<keyword evidence="8 16" id="KW-0808">Transferase</keyword>
<evidence type="ECO:0000256" key="7">
    <source>
        <dbReference type="ARBA" id="ARBA00022490"/>
    </source>
</evidence>
<name>A0A6C1B600_9RHOO</name>
<proteinExistence type="inferred from homology"/>
<keyword evidence="11 16" id="KW-0067">ATP-binding</keyword>
<dbReference type="EC" id="2.7.1.33" evidence="6 16"/>
<dbReference type="GO" id="GO:0005524">
    <property type="term" value="F:ATP binding"/>
    <property type="evidence" value="ECO:0007669"/>
    <property type="project" value="UniProtKB-UniRule"/>
</dbReference>
<comment type="function">
    <text evidence="16">Catalyzes the phosphorylation of pantothenate (Pan), the first step in CoA biosynthesis.</text>
</comment>
<dbReference type="SUPFAM" id="SSF53067">
    <property type="entry name" value="Actin-like ATPase domain"/>
    <property type="match status" value="2"/>
</dbReference>
<dbReference type="AlphaFoldDB" id="A0A6C1B600"/>
<dbReference type="InterPro" id="IPR043129">
    <property type="entry name" value="ATPase_NBD"/>
</dbReference>
<feature type="binding site" evidence="16">
    <location>
        <begin position="6"/>
        <end position="13"/>
    </location>
    <ligand>
        <name>ATP</name>
        <dbReference type="ChEBI" id="CHEBI:30616"/>
    </ligand>
</feature>
<feature type="binding site" evidence="16">
    <location>
        <begin position="97"/>
        <end position="100"/>
    </location>
    <ligand>
        <name>substrate</name>
    </ligand>
</feature>
<dbReference type="PANTHER" id="PTHR34265">
    <property type="entry name" value="TYPE III PANTOTHENATE KINASE"/>
    <property type="match status" value="1"/>
</dbReference>
<comment type="pathway">
    <text evidence="4 16">Cofactor biosynthesis; coenzyme A biosynthesis; CoA from (R)-pantothenate: step 1/5.</text>
</comment>
<dbReference type="InterPro" id="IPR004619">
    <property type="entry name" value="Type_III_PanK"/>
</dbReference>
<comment type="caution">
    <text evidence="16">Lacks conserved residue(s) required for the propagation of feature annotation.</text>
</comment>
<dbReference type="UniPathway" id="UPA00241">
    <property type="reaction ID" value="UER00352"/>
</dbReference>
<evidence type="ECO:0000256" key="8">
    <source>
        <dbReference type="ARBA" id="ARBA00022679"/>
    </source>
</evidence>
<comment type="similarity">
    <text evidence="14 16">Belongs to the type III pantothenate kinase family.</text>
</comment>
<keyword evidence="10 16" id="KW-0418">Kinase</keyword>
<evidence type="ECO:0000256" key="9">
    <source>
        <dbReference type="ARBA" id="ARBA00022741"/>
    </source>
</evidence>
<feature type="binding site" evidence="16">
    <location>
        <position position="90"/>
    </location>
    <ligand>
        <name>substrate</name>
    </ligand>
</feature>
<dbReference type="Proteomes" id="UP000501991">
    <property type="component" value="Chromosome"/>
</dbReference>
<evidence type="ECO:0000313" key="17">
    <source>
        <dbReference type="EMBL" id="QID18863.1"/>
    </source>
</evidence>
<comment type="cofactor">
    <cofactor evidence="2">
        <name>K(+)</name>
        <dbReference type="ChEBI" id="CHEBI:29103"/>
    </cofactor>
</comment>
<evidence type="ECO:0000256" key="12">
    <source>
        <dbReference type="ARBA" id="ARBA00022958"/>
    </source>
</evidence>
<organism evidence="17 18">
    <name type="scientific">Nitrogeniibacter mangrovi</name>
    <dbReference type="NCBI Taxonomy" id="2016596"/>
    <lineage>
        <taxon>Bacteria</taxon>
        <taxon>Pseudomonadati</taxon>
        <taxon>Pseudomonadota</taxon>
        <taxon>Betaproteobacteria</taxon>
        <taxon>Rhodocyclales</taxon>
        <taxon>Zoogloeaceae</taxon>
        <taxon>Nitrogeniibacter</taxon>
    </lineage>
</organism>
<evidence type="ECO:0000256" key="6">
    <source>
        <dbReference type="ARBA" id="ARBA00012102"/>
    </source>
</evidence>
<dbReference type="PANTHER" id="PTHR34265:SF1">
    <property type="entry name" value="TYPE III PANTOTHENATE KINASE"/>
    <property type="match status" value="1"/>
</dbReference>
<evidence type="ECO:0000256" key="5">
    <source>
        <dbReference type="ARBA" id="ARBA00011738"/>
    </source>
</evidence>
<evidence type="ECO:0000256" key="16">
    <source>
        <dbReference type="HAMAP-Rule" id="MF_01274"/>
    </source>
</evidence>
<dbReference type="NCBIfam" id="TIGR00671">
    <property type="entry name" value="baf"/>
    <property type="match status" value="1"/>
</dbReference>
<protein>
    <recommendedName>
        <fullName evidence="15 16">Type III pantothenate kinase</fullName>
        <ecNumber evidence="6 16">2.7.1.33</ecNumber>
    </recommendedName>
    <alternativeName>
        <fullName evidence="16">PanK-III</fullName>
    </alternativeName>
    <alternativeName>
        <fullName evidence="16">Pantothenic acid kinase</fullName>
    </alternativeName>
</protein>
<gene>
    <name evidence="16" type="primary">coaX</name>
    <name evidence="17" type="ORF">G3580_15270</name>
</gene>
<evidence type="ECO:0000256" key="15">
    <source>
        <dbReference type="ARBA" id="ARBA00040883"/>
    </source>
</evidence>
<evidence type="ECO:0000256" key="1">
    <source>
        <dbReference type="ARBA" id="ARBA00001206"/>
    </source>
</evidence>
<feature type="binding site" evidence="16">
    <location>
        <position position="172"/>
    </location>
    <ligand>
        <name>substrate</name>
    </ligand>
</feature>
<keyword evidence="7 16" id="KW-0963">Cytoplasm</keyword>
<accession>A0A6C1B600</accession>
<dbReference type="RefSeq" id="WP_173766933.1">
    <property type="nucleotide sequence ID" value="NZ_CP048836.1"/>
</dbReference>
<keyword evidence="13 16" id="KW-0173">Coenzyme A biosynthesis</keyword>
<dbReference type="KEGG" id="azq:G3580_15270"/>
<keyword evidence="18" id="KW-1185">Reference proteome</keyword>
<evidence type="ECO:0000256" key="14">
    <source>
        <dbReference type="ARBA" id="ARBA00038036"/>
    </source>
</evidence>
<dbReference type="Pfam" id="PF03309">
    <property type="entry name" value="Pan_kinase"/>
    <property type="match status" value="1"/>
</dbReference>